<dbReference type="PIRSF" id="PIRSF000090">
    <property type="entry name" value="Beta-ETF"/>
    <property type="match status" value="1"/>
</dbReference>
<evidence type="ECO:0000256" key="1">
    <source>
        <dbReference type="ARBA" id="ARBA00042002"/>
    </source>
</evidence>
<dbReference type="EMBL" id="BBJM01000002">
    <property type="protein sequence ID" value="GAK47122.1"/>
    <property type="molecule type" value="Genomic_DNA"/>
</dbReference>
<evidence type="ECO:0000313" key="4">
    <source>
        <dbReference type="Proteomes" id="UP000028700"/>
    </source>
</evidence>
<dbReference type="Pfam" id="PF01012">
    <property type="entry name" value="ETF"/>
    <property type="match status" value="1"/>
</dbReference>
<proteinExistence type="predicted"/>
<evidence type="ECO:0000313" key="3">
    <source>
        <dbReference type="EMBL" id="GAK47122.1"/>
    </source>
</evidence>
<dbReference type="SMART" id="SM00893">
    <property type="entry name" value="ETF"/>
    <property type="match status" value="1"/>
</dbReference>
<organism evidence="3 4">
    <name type="scientific">Secundilactobacillus oryzae JCM 18671</name>
    <dbReference type="NCBI Taxonomy" id="1291743"/>
    <lineage>
        <taxon>Bacteria</taxon>
        <taxon>Bacillati</taxon>
        <taxon>Bacillota</taxon>
        <taxon>Bacilli</taxon>
        <taxon>Lactobacillales</taxon>
        <taxon>Lactobacillaceae</taxon>
        <taxon>Secundilactobacillus</taxon>
    </lineage>
</organism>
<dbReference type="AlphaFoldDB" id="A0A081BGF4"/>
<dbReference type="InterPro" id="IPR033948">
    <property type="entry name" value="ETF_beta_N"/>
</dbReference>
<dbReference type="RefSeq" id="WP_034526014.1">
    <property type="nucleotide sequence ID" value="NZ_BBAZ01000012.1"/>
</dbReference>
<dbReference type="GO" id="GO:0009055">
    <property type="term" value="F:electron transfer activity"/>
    <property type="evidence" value="ECO:0007669"/>
    <property type="project" value="InterPro"/>
</dbReference>
<dbReference type="SUPFAM" id="SSF52402">
    <property type="entry name" value="Adenine nucleotide alpha hydrolases-like"/>
    <property type="match status" value="1"/>
</dbReference>
<dbReference type="InterPro" id="IPR014729">
    <property type="entry name" value="Rossmann-like_a/b/a_fold"/>
</dbReference>
<dbReference type="PANTHER" id="PTHR21294">
    <property type="entry name" value="ELECTRON TRANSFER FLAVOPROTEIN BETA-SUBUNIT"/>
    <property type="match status" value="1"/>
</dbReference>
<name>A0A081BGF4_9LACO</name>
<sequence>MKIVVCIKQVPVGDVKIDPKTNNLARSNVEGDINTYDRNAIEAALQLKEQAGGEVILLSMGPDSYMSSLRDGLAMGTDSAVLMSSRAFGGADTLATAYTLSEGIKKIGGVDLILFGRQSVDADTGQVGPIVAEDLNIPQITFAEGVELHDDNVLVGTRLLDNSVQEVKVTLPAVLTVRAEMNKPRYETPLNIQTSFEKPVTVWSEKDLDLDESRIGQAGSPTIVRKVYSPDKAAKQIEMLPQNAAAAVTKLLTELNN</sequence>
<evidence type="ECO:0000259" key="2">
    <source>
        <dbReference type="SMART" id="SM00893"/>
    </source>
</evidence>
<dbReference type="OrthoDB" id="9804960at2"/>
<accession>A0A081BGF4</accession>
<dbReference type="CDD" id="cd01714">
    <property type="entry name" value="ETF_beta"/>
    <property type="match status" value="1"/>
</dbReference>
<dbReference type="InterPro" id="IPR014730">
    <property type="entry name" value="ETF_a/b_N"/>
</dbReference>
<dbReference type="InterPro" id="IPR012255">
    <property type="entry name" value="ETF_b"/>
</dbReference>
<dbReference type="eggNOG" id="COG2086">
    <property type="taxonomic scope" value="Bacteria"/>
</dbReference>
<keyword evidence="4" id="KW-1185">Reference proteome</keyword>
<dbReference type="Proteomes" id="UP000028700">
    <property type="component" value="Unassembled WGS sequence"/>
</dbReference>
<comment type="caution">
    <text evidence="3">The sequence shown here is derived from an EMBL/GenBank/DDBJ whole genome shotgun (WGS) entry which is preliminary data.</text>
</comment>
<dbReference type="PANTHER" id="PTHR21294:SF17">
    <property type="entry name" value="PROTEIN FIXA"/>
    <property type="match status" value="1"/>
</dbReference>
<dbReference type="STRING" id="1291743.LOSG293_020600"/>
<protein>
    <recommendedName>
        <fullName evidence="1">Electron transfer flavoprotein small subunit</fullName>
    </recommendedName>
</protein>
<feature type="domain" description="Electron transfer flavoprotein alpha/beta-subunit N-terminal" evidence="2">
    <location>
        <begin position="21"/>
        <end position="212"/>
    </location>
</feature>
<gene>
    <name evidence="3" type="primary">etfB</name>
    <name evidence="3" type="ORF">LOSG293_020600</name>
</gene>
<dbReference type="Gene3D" id="3.40.50.620">
    <property type="entry name" value="HUPs"/>
    <property type="match status" value="1"/>
</dbReference>
<reference evidence="3" key="1">
    <citation type="journal article" date="2014" name="Genome Announc.">
        <title>Draft Genome Sequence of Lactobacillus oryzae Strain SG293T.</title>
        <authorList>
            <person name="Tanizawa Y."/>
            <person name="Fujisawa T."/>
            <person name="Mochizuki T."/>
            <person name="Kaminuma E."/>
            <person name="Nakamura Y."/>
            <person name="Tohno M."/>
        </authorList>
    </citation>
    <scope>NUCLEOTIDE SEQUENCE [LARGE SCALE GENOMIC DNA]</scope>
    <source>
        <strain evidence="3">SG293</strain>
    </source>
</reference>